<feature type="non-terminal residue" evidence="2">
    <location>
        <position position="1"/>
    </location>
</feature>
<evidence type="ECO:0000313" key="3">
    <source>
        <dbReference type="Proteomes" id="UP000824102"/>
    </source>
</evidence>
<reference evidence="2" key="1">
    <citation type="journal article" date="2021" name="PeerJ">
        <title>Extensive microbial diversity within the chicken gut microbiome revealed by metagenomics and culture.</title>
        <authorList>
            <person name="Gilroy R."/>
            <person name="Ravi A."/>
            <person name="Getino M."/>
            <person name="Pursley I."/>
            <person name="Horton D.L."/>
            <person name="Alikhan N.F."/>
            <person name="Baker D."/>
            <person name="Gharbi K."/>
            <person name="Hall N."/>
            <person name="Watson M."/>
            <person name="Adriaenssens E.M."/>
            <person name="Foster-Nyarko E."/>
            <person name="Jarju S."/>
            <person name="Secka A."/>
            <person name="Antonio M."/>
            <person name="Oren A."/>
            <person name="Chaudhuri R.R."/>
            <person name="La Ragione R."/>
            <person name="Hildebrand F."/>
            <person name="Pallen M.J."/>
        </authorList>
    </citation>
    <scope>NUCLEOTIDE SEQUENCE</scope>
    <source>
        <strain evidence="2">ChiW7-2402</strain>
    </source>
</reference>
<dbReference type="GO" id="GO:0005975">
    <property type="term" value="P:carbohydrate metabolic process"/>
    <property type="evidence" value="ECO:0007669"/>
    <property type="project" value="InterPro"/>
</dbReference>
<dbReference type="InterPro" id="IPR009014">
    <property type="entry name" value="Transketo_C/PFOR_II"/>
</dbReference>
<dbReference type="Pfam" id="PF09363">
    <property type="entry name" value="XFP_C"/>
    <property type="match status" value="1"/>
</dbReference>
<proteinExistence type="predicted"/>
<dbReference type="Proteomes" id="UP000824102">
    <property type="component" value="Unassembled WGS sequence"/>
</dbReference>
<sequence length="71" mass="8501">TGFDMRVQNHIDRFHLVREAMMSLPQLGNKGSFLVQMMNDKLVEHRNYIAEYGEDLPEIQNWKWHTPEDNK</sequence>
<comment type="caution">
    <text evidence="2">The sequence shown here is derived from an EMBL/GenBank/DDBJ whole genome shotgun (WGS) entry which is preliminary data.</text>
</comment>
<protein>
    <recommendedName>
        <fullName evidence="1">Xylulose 5-phosphate/Fructose 6-phosphate phosphoketolase C-terminal domain-containing protein</fullName>
    </recommendedName>
</protein>
<dbReference type="InterPro" id="IPR018969">
    <property type="entry name" value="Xul5P/Fru6P_PKetolase_C"/>
</dbReference>
<organism evidence="2 3">
    <name type="scientific">Candidatus Gallimonas intestinavium</name>
    <dbReference type="NCBI Taxonomy" id="2838603"/>
    <lineage>
        <taxon>Bacteria</taxon>
        <taxon>Bacillati</taxon>
        <taxon>Bacillota</taxon>
        <taxon>Clostridia</taxon>
        <taxon>Candidatus Gallimonas</taxon>
    </lineage>
</organism>
<reference evidence="2" key="2">
    <citation type="submission" date="2021-04" db="EMBL/GenBank/DDBJ databases">
        <authorList>
            <person name="Gilroy R."/>
        </authorList>
    </citation>
    <scope>NUCLEOTIDE SEQUENCE</scope>
    <source>
        <strain evidence="2">ChiW7-2402</strain>
    </source>
</reference>
<dbReference type="EMBL" id="DXBB01000116">
    <property type="protein sequence ID" value="HIZ73494.1"/>
    <property type="molecule type" value="Genomic_DNA"/>
</dbReference>
<dbReference type="Gene3D" id="3.40.50.920">
    <property type="match status" value="1"/>
</dbReference>
<feature type="domain" description="Xylulose 5-phosphate/Fructose 6-phosphate phosphoketolase C-terminal" evidence="1">
    <location>
        <begin position="1"/>
        <end position="64"/>
    </location>
</feature>
<accession>A0A9D2K1B9</accession>
<name>A0A9D2K1B9_9FIRM</name>
<dbReference type="AlphaFoldDB" id="A0A9D2K1B9"/>
<evidence type="ECO:0000313" key="2">
    <source>
        <dbReference type="EMBL" id="HIZ73494.1"/>
    </source>
</evidence>
<gene>
    <name evidence="2" type="ORF">H9964_07925</name>
</gene>
<dbReference type="GO" id="GO:0016832">
    <property type="term" value="F:aldehyde-lyase activity"/>
    <property type="evidence" value="ECO:0007669"/>
    <property type="project" value="InterPro"/>
</dbReference>
<evidence type="ECO:0000259" key="1">
    <source>
        <dbReference type="Pfam" id="PF09363"/>
    </source>
</evidence>